<evidence type="ECO:0000256" key="7">
    <source>
        <dbReference type="SAM" id="MobiDB-lite"/>
    </source>
</evidence>
<dbReference type="GO" id="GO:0017136">
    <property type="term" value="F:histone deacetylase activity, NAD-dependent"/>
    <property type="evidence" value="ECO:0007669"/>
    <property type="project" value="TreeGrafter"/>
</dbReference>
<dbReference type="GO" id="GO:0070403">
    <property type="term" value="F:NAD+ binding"/>
    <property type="evidence" value="ECO:0007669"/>
    <property type="project" value="InterPro"/>
</dbReference>
<proteinExistence type="predicted"/>
<evidence type="ECO:0000256" key="6">
    <source>
        <dbReference type="PROSITE-ProRule" id="PRU00236"/>
    </source>
</evidence>
<evidence type="ECO:0000256" key="4">
    <source>
        <dbReference type="ARBA" id="ARBA00022833"/>
    </source>
</evidence>
<feature type="region of interest" description="Disordered" evidence="7">
    <location>
        <begin position="1184"/>
        <end position="1215"/>
    </location>
</feature>
<reference evidence="9 10" key="1">
    <citation type="submission" date="2011-02" db="EMBL/GenBank/DDBJ databases">
        <title>The Genome Sequence of Sphaeroforma arctica JP610.</title>
        <authorList>
            <consortium name="The Broad Institute Genome Sequencing Platform"/>
            <person name="Russ C."/>
            <person name="Cuomo C."/>
            <person name="Young S.K."/>
            <person name="Zeng Q."/>
            <person name="Gargeya S."/>
            <person name="Alvarado L."/>
            <person name="Berlin A."/>
            <person name="Chapman S.B."/>
            <person name="Chen Z."/>
            <person name="Freedman E."/>
            <person name="Gellesch M."/>
            <person name="Goldberg J."/>
            <person name="Griggs A."/>
            <person name="Gujja S."/>
            <person name="Heilman E."/>
            <person name="Heiman D."/>
            <person name="Howarth C."/>
            <person name="Mehta T."/>
            <person name="Neiman D."/>
            <person name="Pearson M."/>
            <person name="Roberts A."/>
            <person name="Saif S."/>
            <person name="Shea T."/>
            <person name="Shenoy N."/>
            <person name="Sisk P."/>
            <person name="Stolte C."/>
            <person name="Sykes S."/>
            <person name="White J."/>
            <person name="Yandava C."/>
            <person name="Burger G."/>
            <person name="Gray M.W."/>
            <person name="Holland P.W.H."/>
            <person name="King N."/>
            <person name="Lang F.B.F."/>
            <person name="Roger A.J."/>
            <person name="Ruiz-Trillo I."/>
            <person name="Haas B."/>
            <person name="Nusbaum C."/>
            <person name="Birren B."/>
        </authorList>
    </citation>
    <scope>NUCLEOTIDE SEQUENCE [LARGE SCALE GENOMIC DNA]</scope>
    <source>
        <strain evidence="9 10">JP610</strain>
    </source>
</reference>
<dbReference type="GO" id="GO:0005634">
    <property type="term" value="C:nucleus"/>
    <property type="evidence" value="ECO:0007669"/>
    <property type="project" value="TreeGrafter"/>
</dbReference>
<keyword evidence="4 6" id="KW-0862">Zinc</keyword>
<feature type="compositionally biased region" description="Low complexity" evidence="7">
    <location>
        <begin position="456"/>
        <end position="468"/>
    </location>
</feature>
<feature type="region of interest" description="Disordered" evidence="7">
    <location>
        <begin position="35"/>
        <end position="158"/>
    </location>
</feature>
<feature type="region of interest" description="Disordered" evidence="7">
    <location>
        <begin position="273"/>
        <end position="327"/>
    </location>
</feature>
<evidence type="ECO:0000256" key="5">
    <source>
        <dbReference type="ARBA" id="ARBA00023027"/>
    </source>
</evidence>
<gene>
    <name evidence="9" type="ORF">SARC_09263</name>
</gene>
<dbReference type="PROSITE" id="PS50305">
    <property type="entry name" value="SIRTUIN"/>
    <property type="match status" value="1"/>
</dbReference>
<organism evidence="9 10">
    <name type="scientific">Sphaeroforma arctica JP610</name>
    <dbReference type="NCBI Taxonomy" id="667725"/>
    <lineage>
        <taxon>Eukaryota</taxon>
        <taxon>Ichthyosporea</taxon>
        <taxon>Ichthyophonida</taxon>
        <taxon>Sphaeroforma</taxon>
    </lineage>
</organism>
<dbReference type="EMBL" id="KQ242517">
    <property type="protein sequence ID" value="KNC78300.1"/>
    <property type="molecule type" value="Genomic_DNA"/>
</dbReference>
<evidence type="ECO:0000259" key="8">
    <source>
        <dbReference type="PROSITE" id="PS50305"/>
    </source>
</evidence>
<feature type="binding site" evidence="6">
    <location>
        <position position="686"/>
    </location>
    <ligand>
        <name>Zn(2+)</name>
        <dbReference type="ChEBI" id="CHEBI:29105"/>
    </ligand>
</feature>
<dbReference type="GO" id="GO:0046872">
    <property type="term" value="F:metal ion binding"/>
    <property type="evidence" value="ECO:0007669"/>
    <property type="project" value="UniProtKB-KW"/>
</dbReference>
<dbReference type="PANTHER" id="PTHR11085">
    <property type="entry name" value="NAD-DEPENDENT PROTEIN DEACYLASE SIRTUIN-5, MITOCHONDRIAL-RELATED"/>
    <property type="match status" value="1"/>
</dbReference>
<dbReference type="InterPro" id="IPR003000">
    <property type="entry name" value="Sirtuin"/>
</dbReference>
<feature type="binding site" evidence="6">
    <location>
        <position position="713"/>
    </location>
    <ligand>
        <name>Zn(2+)</name>
        <dbReference type="ChEBI" id="CHEBI:29105"/>
    </ligand>
</feature>
<dbReference type="CDD" id="cd01408">
    <property type="entry name" value="SIRT1"/>
    <property type="match status" value="1"/>
</dbReference>
<evidence type="ECO:0000256" key="3">
    <source>
        <dbReference type="ARBA" id="ARBA00022723"/>
    </source>
</evidence>
<feature type="region of interest" description="Disordered" evidence="7">
    <location>
        <begin position="357"/>
        <end position="403"/>
    </location>
</feature>
<dbReference type="PANTHER" id="PTHR11085:SF6">
    <property type="entry name" value="NAD-DEPENDENT PROTEIN DEACETYLASE SIRTUIN-2"/>
    <property type="match status" value="1"/>
</dbReference>
<comment type="cofactor">
    <cofactor evidence="1">
        <name>Zn(2+)</name>
        <dbReference type="ChEBI" id="CHEBI:29105"/>
    </cofactor>
</comment>
<keyword evidence="2" id="KW-0808">Transferase</keyword>
<protein>
    <recommendedName>
        <fullName evidence="8">Deacetylase sirtuin-type domain-containing protein</fullName>
    </recommendedName>
</protein>
<feature type="region of interest" description="Disordered" evidence="7">
    <location>
        <begin position="1144"/>
        <end position="1165"/>
    </location>
</feature>
<feature type="domain" description="Deacetylase sirtuin-type" evidence="8">
    <location>
        <begin position="548"/>
        <end position="826"/>
    </location>
</feature>
<dbReference type="Proteomes" id="UP000054560">
    <property type="component" value="Unassembled WGS sequence"/>
</dbReference>
<keyword evidence="5" id="KW-0520">NAD</keyword>
<evidence type="ECO:0000313" key="10">
    <source>
        <dbReference type="Proteomes" id="UP000054560"/>
    </source>
</evidence>
<feature type="binding site" evidence="6">
    <location>
        <position position="710"/>
    </location>
    <ligand>
        <name>Zn(2+)</name>
        <dbReference type="ChEBI" id="CHEBI:29105"/>
    </ligand>
</feature>
<feature type="compositionally biased region" description="Basic and acidic residues" evidence="7">
    <location>
        <begin position="86"/>
        <end position="98"/>
    </location>
</feature>
<feature type="region of interest" description="Disordered" evidence="7">
    <location>
        <begin position="879"/>
        <end position="905"/>
    </location>
</feature>
<dbReference type="GeneID" id="25909767"/>
<keyword evidence="10" id="KW-1185">Reference proteome</keyword>
<dbReference type="STRING" id="667725.A0A0L0FNC4"/>
<dbReference type="InterPro" id="IPR050134">
    <property type="entry name" value="NAD-dep_sirtuin_deacylases"/>
</dbReference>
<dbReference type="InterPro" id="IPR026590">
    <property type="entry name" value="Ssirtuin_cat_dom"/>
</dbReference>
<feature type="compositionally biased region" description="Polar residues" evidence="7">
    <location>
        <begin position="425"/>
        <end position="443"/>
    </location>
</feature>
<feature type="compositionally biased region" description="Polar residues" evidence="7">
    <location>
        <begin position="1204"/>
        <end position="1215"/>
    </location>
</feature>
<dbReference type="InterPro" id="IPR026591">
    <property type="entry name" value="Sirtuin_cat_small_dom_sf"/>
</dbReference>
<name>A0A0L0FNC4_9EUKA</name>
<dbReference type="OrthoDB" id="420264at2759"/>
<accession>A0A0L0FNC4</accession>
<evidence type="ECO:0000256" key="1">
    <source>
        <dbReference type="ARBA" id="ARBA00001947"/>
    </source>
</evidence>
<evidence type="ECO:0000313" key="9">
    <source>
        <dbReference type="EMBL" id="KNC78300.1"/>
    </source>
</evidence>
<feature type="region of interest" description="Disordered" evidence="7">
    <location>
        <begin position="425"/>
        <end position="468"/>
    </location>
</feature>
<dbReference type="RefSeq" id="XP_014152202.1">
    <property type="nucleotide sequence ID" value="XM_014296727.1"/>
</dbReference>
<dbReference type="AlphaFoldDB" id="A0A0L0FNC4"/>
<feature type="compositionally biased region" description="Low complexity" evidence="7">
    <location>
        <begin position="885"/>
        <end position="894"/>
    </location>
</feature>
<dbReference type="InterPro" id="IPR029035">
    <property type="entry name" value="DHS-like_NAD/FAD-binding_dom"/>
</dbReference>
<dbReference type="Pfam" id="PF02146">
    <property type="entry name" value="SIR2"/>
    <property type="match status" value="1"/>
</dbReference>
<dbReference type="Gene3D" id="3.30.1600.10">
    <property type="entry name" value="SIR2/SIRT2 'Small Domain"/>
    <property type="match status" value="1"/>
</dbReference>
<feature type="compositionally biased region" description="Low complexity" evidence="7">
    <location>
        <begin position="1144"/>
        <end position="1156"/>
    </location>
</feature>
<feature type="binding site" evidence="6">
    <location>
        <position position="689"/>
    </location>
    <ligand>
        <name>Zn(2+)</name>
        <dbReference type="ChEBI" id="CHEBI:29105"/>
    </ligand>
</feature>
<feature type="compositionally biased region" description="Low complexity" evidence="7">
    <location>
        <begin position="312"/>
        <end position="323"/>
    </location>
</feature>
<feature type="active site" description="Proton acceptor" evidence="6">
    <location>
        <position position="678"/>
    </location>
</feature>
<evidence type="ECO:0000256" key="2">
    <source>
        <dbReference type="ARBA" id="ARBA00022679"/>
    </source>
</evidence>
<dbReference type="eggNOG" id="KOG2682">
    <property type="taxonomic scope" value="Eukaryota"/>
</dbReference>
<sequence>MEREASTSPLPGMGINRQVRADVPATNACFDTAVPPPAKRHTSVPHISSQSSLPHAHSHHNSLPSMHRGSHSSIHGVSKQAGGSGHEGKAANVHKDGGVGHGARVSGAHRAGISDSQSQTRPPAIALSAGDAHQAPGKSGVQKGPMEAKTSGGDDMDTEVPLTTVSVPNVPLVEASAAQAVANTSTPEPMQVGTLDASGTSLGVMGGSTDTLELESGASVGSHPRIVAPSPIPATPRSTSNALSTMTIQQSNSPSPIGLMDVFTRPHLSTEWETIPDRVKSPPAVEITPSPYVRGTETVQPPTSVEKKDMSADSLGSPSSASALNNRKRSLSVAIAEPPIDSPTPTQKMKIDMQMVDSVGSPESSPAAVEQEPLGLAPRSTHSTNGDVHVDLQTGEPATTAPPENIFELSESNINSMLVANEGLNTTDGVANSSNGGSHQAQNKAGDEDESDSDDSNYSANSDSSVDSETARIFENGPMAWLNKQRAHGATAIEVLDKLTVTLTEDMTNWDEETLWKYALYEVKCLFRMFSENISAQTSFVREDQPVSKLATLDLSGIARYIKSGQCRNIIMVTGAGISTAAGIPDFRSPGTGLYHNLQKYKLPYPQAIFEIDFFKRNPVPFVVLAKELYPGSFLPTLSHYFSKMLADRGYLKRHYTQNIDTLERVAGLDPDLLVEAHGSFNTARCIECHKTYPSDYVKDLIFAGHIPTCEDCEAWIKPDIVFFGEGLPERFGQCVSEDFPVCDLLIVAGTSLKVQPFASVIDMVQDDCPRLMLNKETCGKSHPMMRMMGIRSGFDFESSENIRDVLKLCSCDDGILELADLLGWKDELVEMVAREQQALRRRWEIEATNKSPRGDGFYEKHVSVDYYREEVLPRLPPLKTSRLSSESSSVNNGSDDDEPGVATTGVDSADVISQSCEKDGVVGDGVGGGSNGVNGDGLSVGQNAQLSTGGAFADDSLIGSKPESIAPGNVMVGMNASDPASITVEPFQDLLGGNSELTAVSPGLNANPDLTAAPGHTQAGLQGAAADSIDVRIADPSSNVSLDLEGIQDDVTGSWLGVTAPFSDTSLDSVLAGTDIPLLPDVLVDGSSDPQVNQLYPIPPTHDIESLYNVGPGNIPPAFNPDIVLGTGLPAAPVSATPGVQTSLGSTSLSTPSTTVMETSSNTGMSSMVPAALPAGQEQAIIDTGGEQPDLGGAAPHSKPSVGANTEQIMNNVS</sequence>
<dbReference type="Gene3D" id="3.40.50.1220">
    <property type="entry name" value="TPP-binding domain"/>
    <property type="match status" value="1"/>
</dbReference>
<dbReference type="SUPFAM" id="SSF52467">
    <property type="entry name" value="DHS-like NAD/FAD-binding domain"/>
    <property type="match status" value="1"/>
</dbReference>
<feature type="region of interest" description="Disordered" evidence="7">
    <location>
        <begin position="218"/>
        <end position="239"/>
    </location>
</feature>
<keyword evidence="3 6" id="KW-0479">Metal-binding</keyword>